<dbReference type="EMBL" id="QKWP01001843">
    <property type="protein sequence ID" value="RIB06272.1"/>
    <property type="molecule type" value="Genomic_DNA"/>
</dbReference>
<dbReference type="Proteomes" id="UP000266673">
    <property type="component" value="Unassembled WGS sequence"/>
</dbReference>
<proteinExistence type="predicted"/>
<feature type="region of interest" description="Disordered" evidence="1">
    <location>
        <begin position="193"/>
        <end position="213"/>
    </location>
</feature>
<organism evidence="2 3">
    <name type="scientific">Gigaspora rosea</name>
    <dbReference type="NCBI Taxonomy" id="44941"/>
    <lineage>
        <taxon>Eukaryota</taxon>
        <taxon>Fungi</taxon>
        <taxon>Fungi incertae sedis</taxon>
        <taxon>Mucoromycota</taxon>
        <taxon>Glomeromycotina</taxon>
        <taxon>Glomeromycetes</taxon>
        <taxon>Diversisporales</taxon>
        <taxon>Gigasporaceae</taxon>
        <taxon>Gigaspora</taxon>
    </lineage>
</organism>
<protein>
    <submittedName>
        <fullName evidence="2">Uncharacterized protein</fullName>
    </submittedName>
</protein>
<feature type="compositionally biased region" description="Basic and acidic residues" evidence="1">
    <location>
        <begin position="193"/>
        <end position="207"/>
    </location>
</feature>
<accession>A0A397U7M6</accession>
<dbReference type="OrthoDB" id="5600249at2759"/>
<reference evidence="2 3" key="1">
    <citation type="submission" date="2018-06" db="EMBL/GenBank/DDBJ databases">
        <title>Comparative genomics reveals the genomic features of Rhizophagus irregularis, R. cerebriforme, R. diaphanum and Gigaspora rosea, and their symbiotic lifestyle signature.</title>
        <authorList>
            <person name="Morin E."/>
            <person name="San Clemente H."/>
            <person name="Chen E.C.H."/>
            <person name="De La Providencia I."/>
            <person name="Hainaut M."/>
            <person name="Kuo A."/>
            <person name="Kohler A."/>
            <person name="Murat C."/>
            <person name="Tang N."/>
            <person name="Roy S."/>
            <person name="Loubradou J."/>
            <person name="Henrissat B."/>
            <person name="Grigoriev I.V."/>
            <person name="Corradi N."/>
            <person name="Roux C."/>
            <person name="Martin F.M."/>
        </authorList>
    </citation>
    <scope>NUCLEOTIDE SEQUENCE [LARGE SCALE GENOMIC DNA]</scope>
    <source>
        <strain evidence="2 3">DAOM 194757</strain>
    </source>
</reference>
<comment type="caution">
    <text evidence="2">The sequence shown here is derived from an EMBL/GenBank/DDBJ whole genome shotgun (WGS) entry which is preliminary data.</text>
</comment>
<name>A0A397U7M6_9GLOM</name>
<keyword evidence="3" id="KW-1185">Reference proteome</keyword>
<gene>
    <name evidence="2" type="ORF">C2G38_2217556</name>
</gene>
<evidence type="ECO:0000256" key="1">
    <source>
        <dbReference type="SAM" id="MobiDB-lite"/>
    </source>
</evidence>
<evidence type="ECO:0000313" key="2">
    <source>
        <dbReference type="EMBL" id="RIB06272.1"/>
    </source>
</evidence>
<dbReference type="AlphaFoldDB" id="A0A397U7M6"/>
<sequence length="311" mass="36895">MDIQKIRPLTIVNKTSKKCAHQYTSFKESISISNYINLHDDQIETISLCNEDENHATNQAQDITSSNTQFSMLKPLQLTSNPNILSPNITLLSPNPNTSDLDILSLSPDIIPLSSKSKPKKKQMTTVLSDNSDNKTTFWPNSTIKSLLAYLSDNMLLYRMNKNKFYLRATMHLGKGKTEEQVSSKLQRLITKYMDESSNKTEQDRSLKSNKKRRLNENEIHYIKSMDIITESKKVKVETRKKHFDLEKEKFEYEREKEKERFKFERKKWEYEKQMEKEKIDLEKYKYKLELEYRLQLELKTKELELKYKHN</sequence>
<evidence type="ECO:0000313" key="3">
    <source>
        <dbReference type="Proteomes" id="UP000266673"/>
    </source>
</evidence>